<dbReference type="EMBL" id="MCFC01000002">
    <property type="protein sequence ID" value="ORY34763.1"/>
    <property type="molecule type" value="Genomic_DNA"/>
</dbReference>
<protein>
    <submittedName>
        <fullName evidence="5">Putative ribosomal protein L6</fullName>
    </submittedName>
</protein>
<gene>
    <name evidence="5" type="ORF">BCR39DRAFT_514559</name>
</gene>
<keyword evidence="2 5" id="KW-0689">Ribosomal protein</keyword>
<reference evidence="5 6" key="1">
    <citation type="submission" date="2016-07" db="EMBL/GenBank/DDBJ databases">
        <title>Pervasive Adenine N6-methylation of Active Genes in Fungi.</title>
        <authorList>
            <consortium name="DOE Joint Genome Institute"/>
            <person name="Mondo S.J."/>
            <person name="Dannebaum R.O."/>
            <person name="Kuo R.C."/>
            <person name="Labutti K."/>
            <person name="Haridas S."/>
            <person name="Kuo A."/>
            <person name="Salamov A."/>
            <person name="Ahrendt S.R."/>
            <person name="Lipzen A."/>
            <person name="Sullivan W."/>
            <person name="Andreopoulos W.B."/>
            <person name="Clum A."/>
            <person name="Lindquist E."/>
            <person name="Daum C."/>
            <person name="Ramamoorthy G.K."/>
            <person name="Gryganskyi A."/>
            <person name="Culley D."/>
            <person name="Magnuson J.K."/>
            <person name="James T.Y."/>
            <person name="O'Malley M.A."/>
            <person name="Stajich J.E."/>
            <person name="Spatafora J.W."/>
            <person name="Visel A."/>
            <person name="Grigoriev I.V."/>
        </authorList>
    </citation>
    <scope>NUCLEOTIDE SEQUENCE [LARGE SCALE GENOMIC DNA]</scope>
    <source>
        <strain evidence="5 6">68-887.2</strain>
    </source>
</reference>
<dbReference type="InterPro" id="IPR000702">
    <property type="entry name" value="Ribosomal_uL6-like"/>
</dbReference>
<dbReference type="GO" id="GO:0006412">
    <property type="term" value="P:translation"/>
    <property type="evidence" value="ECO:0007669"/>
    <property type="project" value="InterPro"/>
</dbReference>
<evidence type="ECO:0000313" key="6">
    <source>
        <dbReference type="Proteomes" id="UP000193986"/>
    </source>
</evidence>
<keyword evidence="3" id="KW-0687">Ribonucleoprotein</keyword>
<evidence type="ECO:0000256" key="1">
    <source>
        <dbReference type="ARBA" id="ARBA00009356"/>
    </source>
</evidence>
<dbReference type="GO" id="GO:0019843">
    <property type="term" value="F:rRNA binding"/>
    <property type="evidence" value="ECO:0007669"/>
    <property type="project" value="InterPro"/>
</dbReference>
<keyword evidence="6" id="KW-1185">Reference proteome</keyword>
<sequence>MIVPQNMLVARRAFHTTARAASHVGSAPITIPPSVKIEYPPLSISPDLPMASPMAQRFLRVTGPLGSQVLSLRPSVILNPPASEVPTLSVTVHNPTQKWQNSSWGKTRTLIDNAIKGVSEGYTVELRLVGVGYRASVEPIPEKFRLLQTQMPRKATRRGPGSPPYVEPPPPVDRINLKVGYSHPVLIDIPTDLSVTCSAPTKILLKGIDKQKLGLFAASIRKWRKPEPYRGKVCHACSL</sequence>
<dbReference type="STRING" id="71784.A0A1Y2BIZ8"/>
<dbReference type="GO" id="GO:0005762">
    <property type="term" value="C:mitochondrial large ribosomal subunit"/>
    <property type="evidence" value="ECO:0007669"/>
    <property type="project" value="TreeGrafter"/>
</dbReference>
<dbReference type="OrthoDB" id="540873at2759"/>
<dbReference type="InterPro" id="IPR036789">
    <property type="entry name" value="Ribosomal_uL6-like_a/b-dom_sf"/>
</dbReference>
<feature type="domain" description="Large ribosomal subunit protein uL6 alpha-beta" evidence="4">
    <location>
        <begin position="174"/>
        <end position="233"/>
    </location>
</feature>
<comment type="caution">
    <text evidence="5">The sequence shown here is derived from an EMBL/GenBank/DDBJ whole genome shotgun (WGS) entry which is preliminary data.</text>
</comment>
<evidence type="ECO:0000313" key="5">
    <source>
        <dbReference type="EMBL" id="ORY34763.1"/>
    </source>
</evidence>
<dbReference type="AlphaFoldDB" id="A0A1Y2BIZ8"/>
<dbReference type="Gene3D" id="3.90.930.12">
    <property type="entry name" value="Ribosomal protein L6, alpha-beta domain"/>
    <property type="match status" value="2"/>
</dbReference>
<evidence type="ECO:0000256" key="3">
    <source>
        <dbReference type="ARBA" id="ARBA00023274"/>
    </source>
</evidence>
<dbReference type="InParanoid" id="A0A1Y2BIZ8"/>
<proteinExistence type="inferred from homology"/>
<evidence type="ECO:0000256" key="2">
    <source>
        <dbReference type="ARBA" id="ARBA00022980"/>
    </source>
</evidence>
<dbReference type="Pfam" id="PF00347">
    <property type="entry name" value="Ribosomal_L6"/>
    <property type="match status" value="1"/>
</dbReference>
<dbReference type="GO" id="GO:0003735">
    <property type="term" value="F:structural constituent of ribosome"/>
    <property type="evidence" value="ECO:0007669"/>
    <property type="project" value="InterPro"/>
</dbReference>
<organism evidence="5 6">
    <name type="scientific">Naematelia encephala</name>
    <dbReference type="NCBI Taxonomy" id="71784"/>
    <lineage>
        <taxon>Eukaryota</taxon>
        <taxon>Fungi</taxon>
        <taxon>Dikarya</taxon>
        <taxon>Basidiomycota</taxon>
        <taxon>Agaricomycotina</taxon>
        <taxon>Tremellomycetes</taxon>
        <taxon>Tremellales</taxon>
        <taxon>Naemateliaceae</taxon>
        <taxon>Naematelia</taxon>
    </lineage>
</organism>
<dbReference type="PANTHER" id="PTHR11655:SF14">
    <property type="entry name" value="LARGE RIBOSOMAL SUBUNIT PROTEIN UL6M"/>
    <property type="match status" value="1"/>
</dbReference>
<dbReference type="PANTHER" id="PTHR11655">
    <property type="entry name" value="60S/50S RIBOSOMAL PROTEIN L6/L9"/>
    <property type="match status" value="1"/>
</dbReference>
<dbReference type="FunCoup" id="A0A1Y2BIZ8">
    <property type="interactions" value="200"/>
</dbReference>
<accession>A0A1Y2BIZ8</accession>
<comment type="similarity">
    <text evidence="1">Belongs to the universal ribosomal protein uL6 family.</text>
</comment>
<dbReference type="SUPFAM" id="SSF56053">
    <property type="entry name" value="Ribosomal protein L6"/>
    <property type="match status" value="2"/>
</dbReference>
<name>A0A1Y2BIZ8_9TREE</name>
<dbReference type="Proteomes" id="UP000193986">
    <property type="component" value="Unassembled WGS sequence"/>
</dbReference>
<dbReference type="InterPro" id="IPR020040">
    <property type="entry name" value="Ribosomal_uL6_a/b-dom"/>
</dbReference>
<evidence type="ECO:0000259" key="4">
    <source>
        <dbReference type="Pfam" id="PF00347"/>
    </source>
</evidence>